<dbReference type="Proteomes" id="UP000004925">
    <property type="component" value="Unassembled WGS sequence"/>
</dbReference>
<keyword evidence="9" id="KW-0378">Hydrolase</keyword>
<feature type="domain" description="DNA helicase Holliday junction RuvA type" evidence="7">
    <location>
        <begin position="1"/>
        <end position="59"/>
    </location>
</feature>
<comment type="caution">
    <text evidence="6">Lacks conserved residue(s) required for the propagation of feature annotation.</text>
</comment>
<dbReference type="InterPro" id="IPR010994">
    <property type="entry name" value="RuvA_2-like"/>
</dbReference>
<dbReference type="GO" id="GO:0005524">
    <property type="term" value="F:ATP binding"/>
    <property type="evidence" value="ECO:0007669"/>
    <property type="project" value="InterPro"/>
</dbReference>
<feature type="region of interest" description="Domain III" evidence="6">
    <location>
        <begin position="147"/>
        <end position="194"/>
    </location>
</feature>
<dbReference type="Gene3D" id="2.40.50.140">
    <property type="entry name" value="Nucleic acid-binding proteins"/>
    <property type="match status" value="1"/>
</dbReference>
<dbReference type="GO" id="GO:0048476">
    <property type="term" value="C:Holliday junction resolvase complex"/>
    <property type="evidence" value="ECO:0007669"/>
    <property type="project" value="UniProtKB-UniRule"/>
</dbReference>
<evidence type="ECO:0000313" key="10">
    <source>
        <dbReference type="Proteomes" id="UP000004925"/>
    </source>
</evidence>
<organism evidence="9 10">
    <name type="scientific">Fusobacterium vincentii 4_1_13</name>
    <dbReference type="NCBI Taxonomy" id="469606"/>
    <lineage>
        <taxon>Bacteria</taxon>
        <taxon>Fusobacteriati</taxon>
        <taxon>Fusobacteriota</taxon>
        <taxon>Fusobacteriia</taxon>
        <taxon>Fusobacteriales</taxon>
        <taxon>Fusobacteriaceae</taxon>
        <taxon>Fusobacterium</taxon>
    </lineage>
</organism>
<dbReference type="Gene3D" id="1.10.8.10">
    <property type="entry name" value="DNA helicase RuvA subunit, C-terminal domain"/>
    <property type="match status" value="1"/>
</dbReference>
<dbReference type="HAMAP" id="MF_00031">
    <property type="entry name" value="DNA_HJ_migration_RuvA"/>
    <property type="match status" value="1"/>
</dbReference>
<dbReference type="InterPro" id="IPR000085">
    <property type="entry name" value="RuvA"/>
</dbReference>
<evidence type="ECO:0000313" key="9">
    <source>
        <dbReference type="EMBL" id="EEO39887.1"/>
    </source>
</evidence>
<keyword evidence="2 6" id="KW-0227">DNA damage</keyword>
<keyword evidence="9" id="KW-0347">Helicase</keyword>
<gene>
    <name evidence="6" type="primary">ruvA</name>
    <name evidence="9" type="ORF">FSCG_00600</name>
</gene>
<dbReference type="GO" id="GO:0009378">
    <property type="term" value="F:four-way junction helicase activity"/>
    <property type="evidence" value="ECO:0007669"/>
    <property type="project" value="InterPro"/>
</dbReference>
<dbReference type="GO" id="GO:0006281">
    <property type="term" value="P:DNA repair"/>
    <property type="evidence" value="ECO:0007669"/>
    <property type="project" value="UniProtKB-UniRule"/>
</dbReference>
<dbReference type="AlphaFoldDB" id="A0A0M1VTF4"/>
<evidence type="ECO:0000259" key="7">
    <source>
        <dbReference type="Pfam" id="PF01330"/>
    </source>
</evidence>
<dbReference type="InterPro" id="IPR036267">
    <property type="entry name" value="RuvA_C_sf"/>
</dbReference>
<dbReference type="SUPFAM" id="SSF47781">
    <property type="entry name" value="RuvA domain 2-like"/>
    <property type="match status" value="1"/>
</dbReference>
<dbReference type="Pfam" id="PF07499">
    <property type="entry name" value="RuvA_C"/>
    <property type="match status" value="1"/>
</dbReference>
<keyword evidence="3 6" id="KW-0238">DNA-binding</keyword>
<dbReference type="InterPro" id="IPR011114">
    <property type="entry name" value="RuvA_C"/>
</dbReference>
<comment type="caution">
    <text evidence="9">The sequence shown here is derived from an EMBL/GenBank/DDBJ whole genome shotgun (WGS) entry which is preliminary data.</text>
</comment>
<reference evidence="9 10" key="1">
    <citation type="submission" date="2011-10" db="EMBL/GenBank/DDBJ databases">
        <title>The Genome Sequence of Fusobacterium sp. 4_1_13.</title>
        <authorList>
            <consortium name="The Broad Institute Genome Sequencing Platform"/>
            <person name="Earl A."/>
            <person name="Ward D."/>
            <person name="Feldgarden M."/>
            <person name="Gevers D."/>
            <person name="Strauss J."/>
            <person name="Ambrose C."/>
            <person name="Allen-Vercoe E."/>
            <person name="Young S.K."/>
            <person name="Zeng Q."/>
            <person name="Gargeya S."/>
            <person name="Fitzgerald M."/>
            <person name="Haas B."/>
            <person name="Abouelleil A."/>
            <person name="Alvarado L."/>
            <person name="Arachchi H.M."/>
            <person name="Berlin A."/>
            <person name="Brown A."/>
            <person name="Chapman S.B."/>
            <person name="Chen Z."/>
            <person name="Dunbar C."/>
            <person name="Freedman E."/>
            <person name="Gearin G."/>
            <person name="Goldberg J."/>
            <person name="Griggs A."/>
            <person name="Gujja S."/>
            <person name="Heiman D."/>
            <person name="Howarth C."/>
            <person name="Larson L."/>
            <person name="Lui A."/>
            <person name="MacDonald P.J."/>
            <person name="Montmayeur A."/>
            <person name="Murphy C."/>
            <person name="Neiman D."/>
            <person name="Pearson M."/>
            <person name="Priest M."/>
            <person name="Roberts A."/>
            <person name="Saif S."/>
            <person name="Shea T."/>
            <person name="Shenoy N."/>
            <person name="Sisk P."/>
            <person name="Stolte C."/>
            <person name="Sykes S."/>
            <person name="Wortman J."/>
            <person name="Nusbaum C."/>
            <person name="Birren B."/>
        </authorList>
    </citation>
    <scope>NUCLEOTIDE SEQUENCE [LARGE SCALE GENOMIC DNA]</scope>
    <source>
        <strain evidence="9 10">4_1_13</strain>
    </source>
</reference>
<keyword evidence="9" id="KW-0547">Nucleotide-binding</keyword>
<evidence type="ECO:0000256" key="1">
    <source>
        <dbReference type="ARBA" id="ARBA00022490"/>
    </source>
</evidence>
<keyword evidence="5 6" id="KW-0234">DNA repair</keyword>
<comment type="similarity">
    <text evidence="6">Belongs to the RuvA family.</text>
</comment>
<keyword evidence="1 6" id="KW-0963">Cytoplasm</keyword>
<dbReference type="NCBIfam" id="TIGR00084">
    <property type="entry name" value="ruvA"/>
    <property type="match status" value="1"/>
</dbReference>
<keyword evidence="4 6" id="KW-0233">DNA recombination</keyword>
<dbReference type="HOGENOM" id="CLU_087936_3_1_0"/>
<evidence type="ECO:0000256" key="6">
    <source>
        <dbReference type="HAMAP-Rule" id="MF_00031"/>
    </source>
</evidence>
<dbReference type="Gene3D" id="1.10.150.20">
    <property type="entry name" value="5' to 3' exonuclease, C-terminal subdomain"/>
    <property type="match status" value="1"/>
</dbReference>
<dbReference type="Pfam" id="PF14520">
    <property type="entry name" value="HHH_5"/>
    <property type="match status" value="1"/>
</dbReference>
<evidence type="ECO:0000256" key="2">
    <source>
        <dbReference type="ARBA" id="ARBA00022763"/>
    </source>
</evidence>
<dbReference type="GO" id="GO:0009379">
    <property type="term" value="C:Holliday junction helicase complex"/>
    <property type="evidence" value="ECO:0007669"/>
    <property type="project" value="InterPro"/>
</dbReference>
<dbReference type="Pfam" id="PF01330">
    <property type="entry name" value="RuvA_N"/>
    <property type="match status" value="1"/>
</dbReference>
<evidence type="ECO:0000256" key="5">
    <source>
        <dbReference type="ARBA" id="ARBA00023204"/>
    </source>
</evidence>
<dbReference type="InterPro" id="IPR013849">
    <property type="entry name" value="DNA_helicase_Holl-junc_RuvA_I"/>
</dbReference>
<comment type="subunit">
    <text evidence="6">Homotetramer. Forms an RuvA(8)-RuvB(12)-Holliday junction (HJ) complex. HJ DNA is sandwiched between 2 RuvA tetramers; dsDNA enters through RuvA and exits via RuvB. An RuvB hexamer assembles on each DNA strand where it exits the tetramer. Each RuvB hexamer is contacted by two RuvA subunits (via domain III) on 2 adjacent RuvB subunits; this complex drives branch migration. In the full resolvosome a probable DNA-RuvA(4)-RuvB(12)-RuvC(2) complex forms which resolves the HJ.</text>
</comment>
<evidence type="ECO:0000259" key="8">
    <source>
        <dbReference type="Pfam" id="PF07499"/>
    </source>
</evidence>
<name>A0A0M1VTF4_FUSVC</name>
<dbReference type="EMBL" id="ACDE02000012">
    <property type="protein sequence ID" value="EEO39887.1"/>
    <property type="molecule type" value="Genomic_DNA"/>
</dbReference>
<dbReference type="InterPro" id="IPR012340">
    <property type="entry name" value="NA-bd_OB-fold"/>
</dbReference>
<comment type="domain">
    <text evidence="6">Has three domains with a flexible linker between the domains II and III and assumes an 'L' shape. Domain III is highly mobile and contacts RuvB.</text>
</comment>
<dbReference type="eggNOG" id="COG0632">
    <property type="taxonomic scope" value="Bacteria"/>
</dbReference>
<comment type="function">
    <text evidence="6">The RuvA-RuvB-RuvC complex processes Holliday junction (HJ) DNA during genetic recombination and DNA repair, while the RuvA-RuvB complex plays an important role in the rescue of blocked DNA replication forks via replication fork reversal (RFR). RuvA specifically binds to HJ cruciform DNA, conferring on it an open structure. The RuvB hexamer acts as an ATP-dependent pump, pulling dsDNA into and through the RuvAB complex. HJ branch migration allows RuvC to scan DNA until it finds its consensus sequence, where it cleaves and resolves the cruciform DNA.</text>
</comment>
<dbReference type="SUPFAM" id="SSF46929">
    <property type="entry name" value="DNA helicase RuvA subunit, C-terminal domain"/>
    <property type="match status" value="1"/>
</dbReference>
<dbReference type="GO" id="GO:0006310">
    <property type="term" value="P:DNA recombination"/>
    <property type="evidence" value="ECO:0007669"/>
    <property type="project" value="UniProtKB-UniRule"/>
</dbReference>
<keyword evidence="9" id="KW-0067">ATP-binding</keyword>
<dbReference type="CDD" id="cd14332">
    <property type="entry name" value="UBA_RuvA_C"/>
    <property type="match status" value="1"/>
</dbReference>
<dbReference type="RefSeq" id="WP_005889626.1">
    <property type="nucleotide sequence ID" value="NZ_KQ235735.1"/>
</dbReference>
<dbReference type="GO" id="GO:0000400">
    <property type="term" value="F:four-way junction DNA binding"/>
    <property type="evidence" value="ECO:0007669"/>
    <property type="project" value="UniProtKB-UniRule"/>
</dbReference>
<proteinExistence type="inferred from homology"/>
<dbReference type="GO" id="GO:0005737">
    <property type="term" value="C:cytoplasm"/>
    <property type="evidence" value="ECO:0007669"/>
    <property type="project" value="UniProtKB-SubCell"/>
</dbReference>
<sequence length="194" mass="22513">MFEYLYGTVEYKKMDYIAIDINGVGYRVYFPLREYEKIEVGNKYKFYIYNHIKEDTYKLIGFLEEGDRKIFELLLKINGIGSSLALAVLSNFSYNKIIEIISKNDYTTLRQVPKLGEKKAQIIILDLKGKLKNLIYTEEETVSMDMLDDLILALEGLGYNKKEIDKTLEKIDLSKFSSLEDAIKGILKNMRIGD</sequence>
<accession>A0A0M1VTF4</accession>
<dbReference type="SUPFAM" id="SSF50249">
    <property type="entry name" value="Nucleic acid-binding proteins"/>
    <property type="match status" value="1"/>
</dbReference>
<comment type="subcellular location">
    <subcellularLocation>
        <location evidence="6">Cytoplasm</location>
    </subcellularLocation>
</comment>
<feature type="domain" description="Holliday junction DNA helicase RuvA C-terminal" evidence="8">
    <location>
        <begin position="145"/>
        <end position="190"/>
    </location>
</feature>
<evidence type="ECO:0000256" key="4">
    <source>
        <dbReference type="ARBA" id="ARBA00023172"/>
    </source>
</evidence>
<protein>
    <recommendedName>
        <fullName evidence="6">Holliday junction branch migration complex subunit RuvA</fullName>
    </recommendedName>
</protein>
<evidence type="ECO:0000256" key="3">
    <source>
        <dbReference type="ARBA" id="ARBA00023125"/>
    </source>
</evidence>